<dbReference type="InterPro" id="IPR001757">
    <property type="entry name" value="P_typ_ATPase"/>
</dbReference>
<feature type="transmembrane region" description="Helical" evidence="13">
    <location>
        <begin position="726"/>
        <end position="747"/>
    </location>
</feature>
<dbReference type="GO" id="GO:0005886">
    <property type="term" value="C:plasma membrane"/>
    <property type="evidence" value="ECO:0007669"/>
    <property type="project" value="UniProtKB-SubCell"/>
</dbReference>
<evidence type="ECO:0000256" key="11">
    <source>
        <dbReference type="ARBA" id="ARBA00023065"/>
    </source>
</evidence>
<dbReference type="PRINTS" id="PR00119">
    <property type="entry name" value="CATATPASE"/>
</dbReference>
<feature type="transmembrane region" description="Helical" evidence="13">
    <location>
        <begin position="409"/>
        <end position="427"/>
    </location>
</feature>
<comment type="caution">
    <text evidence="15">The sequence shown here is derived from an EMBL/GenBank/DDBJ whole genome shotgun (WGS) entry which is preliminary data.</text>
</comment>
<evidence type="ECO:0000256" key="1">
    <source>
        <dbReference type="ARBA" id="ARBA00004651"/>
    </source>
</evidence>
<feature type="transmembrane region" description="Helical" evidence="13">
    <location>
        <begin position="753"/>
        <end position="772"/>
    </location>
</feature>
<dbReference type="GO" id="GO:0016887">
    <property type="term" value="F:ATP hydrolysis activity"/>
    <property type="evidence" value="ECO:0007669"/>
    <property type="project" value="InterPro"/>
</dbReference>
<name>A0A4R8DGV0_9BACT</name>
<keyword evidence="8" id="KW-0460">Magnesium</keyword>
<dbReference type="PANTHER" id="PTHR43520">
    <property type="entry name" value="ATP7, ISOFORM B"/>
    <property type="match status" value="1"/>
</dbReference>
<dbReference type="SUPFAM" id="SSF56784">
    <property type="entry name" value="HAD-like"/>
    <property type="match status" value="1"/>
</dbReference>
<feature type="transmembrane region" description="Helical" evidence="13">
    <location>
        <begin position="433"/>
        <end position="452"/>
    </location>
</feature>
<dbReference type="InterPro" id="IPR006121">
    <property type="entry name" value="HMA_dom"/>
</dbReference>
<dbReference type="SUPFAM" id="SSF55008">
    <property type="entry name" value="HMA, heavy metal-associated domain"/>
    <property type="match status" value="1"/>
</dbReference>
<feature type="transmembrane region" description="Helical" evidence="13">
    <location>
        <begin position="202"/>
        <end position="223"/>
    </location>
</feature>
<dbReference type="Pfam" id="PF12156">
    <property type="entry name" value="ATPase-cat_bd"/>
    <property type="match status" value="1"/>
</dbReference>
<dbReference type="GO" id="GO:0005524">
    <property type="term" value="F:ATP binding"/>
    <property type="evidence" value="ECO:0007669"/>
    <property type="project" value="InterPro"/>
</dbReference>
<comment type="similarity">
    <text evidence="2">Belongs to the cation transport ATPase (P-type) (TC 3.A.3) family. Type IB subfamily.</text>
</comment>
<dbReference type="CDD" id="cd00371">
    <property type="entry name" value="HMA"/>
    <property type="match status" value="1"/>
</dbReference>
<dbReference type="Gene3D" id="3.40.1110.10">
    <property type="entry name" value="Calcium-transporting ATPase, cytoplasmic domain N"/>
    <property type="match status" value="1"/>
</dbReference>
<dbReference type="PRINTS" id="PR00943">
    <property type="entry name" value="CUATPASE"/>
</dbReference>
<feature type="transmembrane region" description="Helical" evidence="13">
    <location>
        <begin position="259"/>
        <end position="277"/>
    </location>
</feature>
<dbReference type="AlphaFoldDB" id="A0A4R8DGV0"/>
<keyword evidence="11" id="KW-0406">Ion transport</keyword>
<dbReference type="GO" id="GO:0055070">
    <property type="term" value="P:copper ion homeostasis"/>
    <property type="evidence" value="ECO:0007669"/>
    <property type="project" value="TreeGrafter"/>
</dbReference>
<evidence type="ECO:0000256" key="9">
    <source>
        <dbReference type="ARBA" id="ARBA00022967"/>
    </source>
</evidence>
<evidence type="ECO:0000256" key="10">
    <source>
        <dbReference type="ARBA" id="ARBA00022989"/>
    </source>
</evidence>
<dbReference type="Proteomes" id="UP000294498">
    <property type="component" value="Unassembled WGS sequence"/>
</dbReference>
<dbReference type="PANTHER" id="PTHR43520:SF5">
    <property type="entry name" value="CATION-TRANSPORTING P-TYPE ATPASE-RELATED"/>
    <property type="match status" value="1"/>
</dbReference>
<dbReference type="Gene3D" id="3.30.70.100">
    <property type="match status" value="1"/>
</dbReference>
<protein>
    <submittedName>
        <fullName evidence="15">Cu+-exporting ATPase</fullName>
    </submittedName>
</protein>
<evidence type="ECO:0000256" key="3">
    <source>
        <dbReference type="ARBA" id="ARBA00022448"/>
    </source>
</evidence>
<gene>
    <name evidence="15" type="ORF">EDB95_4533</name>
</gene>
<dbReference type="NCBIfam" id="TIGR01494">
    <property type="entry name" value="ATPase_P-type"/>
    <property type="match status" value="1"/>
</dbReference>
<accession>A0A4R8DGV0</accession>
<evidence type="ECO:0000313" key="15">
    <source>
        <dbReference type="EMBL" id="TDW96697.1"/>
    </source>
</evidence>
<keyword evidence="7" id="KW-0479">Metal-binding</keyword>
<evidence type="ECO:0000256" key="5">
    <source>
        <dbReference type="ARBA" id="ARBA00022553"/>
    </source>
</evidence>
<dbReference type="InterPro" id="IPR021993">
    <property type="entry name" value="ATPase-cat-bd"/>
</dbReference>
<sequence>MHCGEDCPPEPVRVGDLAFCCEGCRMVYQLLDRNGLCTYYNLNERPGVNRRIPVREDKFAFLDDAGVAGGLVDFSSDTETHVRFYLPAIHCSSCLYLLEHLHKLEEGISLSRVDFAAREVSVVFDPKRMSLRKLAELLTSLGYEPYISLKDWGGKKAPVSKGLIYQLGVAGFCFANIMLISFPEYLGLDHTEPAIRSVFRFLNLLVSLPVVLYAAQPFYISAWKGLRHRFLNIDAPIVLAIAVTFGRSLWEVWTGHGSGYFDSLTGIVFFMLLGRVLQDKTYRQLSFDRDYTSYFPVAVTVLVDGAATVKTMPAIRAGDTLKIHSGELIPADGILTRGRASIDYSFVTGESTPVDKSVGELLYAGGRQEGGAIELLVVREVAQSYLTQLWNRKGRAGSKVSFVHPLARYFTYIVLSIAAGAALYWMGHDPSRIWNTVTAVLIVACPCALLLSSTFTNGNLLRILGRNHFYLRNAEVIERIAGVDHIVFDKTGTLTAPGGQAMTWTGEALSEDDRRRVATLAAQSAHPLSRALARELQAGVACSVLGFEEHPGAGIKGFVDGEHLLLGSAEFVGTTAAPVSAQGSRVYVSINSRVAGFFEWTSPYRAGLHDLVATLQHNYTLSVLSGDNDREKERLAALLGPAARLHFHQTPKGKVNYIRRLQAEGDRVMMIGDGLNDAGALERSDAGIALTDDCNNFTPASDAILRSDQIQKLPAFIRLCRSGKHIILASFILSVLYNLAGLSFAVSGALSPMVAAILMPSSSLTILLVTYGSSSLTAKVLKLYKTSL</sequence>
<dbReference type="Pfam" id="PF00702">
    <property type="entry name" value="Hydrolase"/>
    <property type="match status" value="1"/>
</dbReference>
<dbReference type="InterPro" id="IPR023299">
    <property type="entry name" value="ATPase_P-typ_cyto_dom_N"/>
</dbReference>
<keyword evidence="9" id="KW-1278">Translocase</keyword>
<proteinExistence type="inferred from homology"/>
<feature type="domain" description="HMA" evidence="14">
    <location>
        <begin position="80"/>
        <end position="146"/>
    </location>
</feature>
<evidence type="ECO:0000256" key="2">
    <source>
        <dbReference type="ARBA" id="ARBA00006024"/>
    </source>
</evidence>
<comment type="subcellular location">
    <subcellularLocation>
        <location evidence="1">Cell membrane</location>
        <topology evidence="1">Multi-pass membrane protein</topology>
    </subcellularLocation>
</comment>
<evidence type="ECO:0000259" key="14">
    <source>
        <dbReference type="PROSITE" id="PS50846"/>
    </source>
</evidence>
<dbReference type="Gene3D" id="3.40.50.1000">
    <property type="entry name" value="HAD superfamily/HAD-like"/>
    <property type="match status" value="1"/>
</dbReference>
<dbReference type="PROSITE" id="PS50846">
    <property type="entry name" value="HMA_2"/>
    <property type="match status" value="1"/>
</dbReference>
<keyword evidence="5" id="KW-0597">Phosphoprotein</keyword>
<dbReference type="InterPro" id="IPR036412">
    <property type="entry name" value="HAD-like_sf"/>
</dbReference>
<dbReference type="GO" id="GO:0043682">
    <property type="term" value="F:P-type divalent copper transporter activity"/>
    <property type="evidence" value="ECO:0007669"/>
    <property type="project" value="TreeGrafter"/>
</dbReference>
<evidence type="ECO:0000313" key="16">
    <source>
        <dbReference type="Proteomes" id="UP000294498"/>
    </source>
</evidence>
<keyword evidence="16" id="KW-1185">Reference proteome</keyword>
<evidence type="ECO:0000256" key="6">
    <source>
        <dbReference type="ARBA" id="ARBA00022692"/>
    </source>
</evidence>
<reference evidence="15 16" key="1">
    <citation type="submission" date="2019-03" db="EMBL/GenBank/DDBJ databases">
        <title>Genomic Encyclopedia of Type Strains, Phase IV (KMG-IV): sequencing the most valuable type-strain genomes for metagenomic binning, comparative biology and taxonomic classification.</title>
        <authorList>
            <person name="Goeker M."/>
        </authorList>
    </citation>
    <scope>NUCLEOTIDE SEQUENCE [LARGE SCALE GENOMIC DNA]</scope>
    <source>
        <strain evidence="15 16">DSM 100059</strain>
    </source>
</reference>
<dbReference type="EMBL" id="SODV01000002">
    <property type="protein sequence ID" value="TDW96697.1"/>
    <property type="molecule type" value="Genomic_DNA"/>
</dbReference>
<evidence type="ECO:0000256" key="4">
    <source>
        <dbReference type="ARBA" id="ARBA00022475"/>
    </source>
</evidence>
<dbReference type="PROSITE" id="PS00154">
    <property type="entry name" value="ATPASE_E1_E2"/>
    <property type="match status" value="1"/>
</dbReference>
<dbReference type="Pfam" id="PF00122">
    <property type="entry name" value="E1-E2_ATPase"/>
    <property type="match status" value="1"/>
</dbReference>
<dbReference type="Gene3D" id="2.70.150.10">
    <property type="entry name" value="Calcium-transporting ATPase, cytoplasmic transduction domain A"/>
    <property type="match status" value="1"/>
</dbReference>
<evidence type="ECO:0000256" key="8">
    <source>
        <dbReference type="ARBA" id="ARBA00022842"/>
    </source>
</evidence>
<feature type="transmembrane region" description="Helical" evidence="13">
    <location>
        <begin position="163"/>
        <end position="182"/>
    </location>
</feature>
<keyword evidence="3" id="KW-0813">Transport</keyword>
<dbReference type="InterPro" id="IPR018303">
    <property type="entry name" value="ATPase_P-typ_P_site"/>
</dbReference>
<evidence type="ECO:0000256" key="12">
    <source>
        <dbReference type="ARBA" id="ARBA00023136"/>
    </source>
</evidence>
<keyword evidence="12 13" id="KW-0472">Membrane</keyword>
<dbReference type="GO" id="GO:0005507">
    <property type="term" value="F:copper ion binding"/>
    <property type="evidence" value="ECO:0007669"/>
    <property type="project" value="TreeGrafter"/>
</dbReference>
<evidence type="ECO:0000256" key="13">
    <source>
        <dbReference type="SAM" id="Phobius"/>
    </source>
</evidence>
<keyword evidence="4" id="KW-1003">Cell membrane</keyword>
<dbReference type="InterPro" id="IPR059000">
    <property type="entry name" value="ATPase_P-type_domA"/>
</dbReference>
<keyword evidence="6 13" id="KW-0812">Transmembrane</keyword>
<evidence type="ECO:0000256" key="7">
    <source>
        <dbReference type="ARBA" id="ARBA00022723"/>
    </source>
</evidence>
<dbReference type="InterPro" id="IPR036163">
    <property type="entry name" value="HMA_dom_sf"/>
</dbReference>
<dbReference type="SUPFAM" id="SSF81653">
    <property type="entry name" value="Calcium ATPase, transduction domain A"/>
    <property type="match status" value="1"/>
</dbReference>
<organism evidence="15 16">
    <name type="scientific">Dinghuibacter silviterrae</name>
    <dbReference type="NCBI Taxonomy" id="1539049"/>
    <lineage>
        <taxon>Bacteria</taxon>
        <taxon>Pseudomonadati</taxon>
        <taxon>Bacteroidota</taxon>
        <taxon>Chitinophagia</taxon>
        <taxon>Chitinophagales</taxon>
        <taxon>Chitinophagaceae</taxon>
        <taxon>Dinghuibacter</taxon>
    </lineage>
</organism>
<keyword evidence="10 13" id="KW-1133">Transmembrane helix</keyword>
<dbReference type="InterPro" id="IPR023214">
    <property type="entry name" value="HAD_sf"/>
</dbReference>
<dbReference type="InterPro" id="IPR008250">
    <property type="entry name" value="ATPase_P-typ_transduc_dom_A_sf"/>
</dbReference>